<accession>A0A1B2ESQ2</accession>
<gene>
    <name evidence="1" type="ORF">BB934_31975</name>
</gene>
<protein>
    <submittedName>
        <fullName evidence="1">Uncharacterized protein</fullName>
    </submittedName>
</protein>
<sequence>MTFERFAEVCGLYAGTFDDPNWFDIKPESSKHIFIDVVNVSCLRNARCGRRWQASGGLDVGSPG</sequence>
<reference evidence="1" key="1">
    <citation type="submission" date="2016-07" db="EMBL/GenBank/DDBJ databases">
        <title>Microvirga ossetica sp. nov. a new species of rhizobia isolated from root nodules of the legume species Vicia alpestris Steven originated from North Ossetia region in the Caucasus.</title>
        <authorList>
            <person name="Safronova V.I."/>
            <person name="Kuznetsova I.G."/>
            <person name="Sazanova A.L."/>
            <person name="Belimov A."/>
            <person name="Andronov E."/>
            <person name="Osledkin Y.S."/>
            <person name="Onishchuk O.P."/>
            <person name="Kurchak O.N."/>
            <person name="Shaposhnikov A.I."/>
            <person name="Willems A."/>
            <person name="Tikhonovich I.A."/>
        </authorList>
    </citation>
    <scope>NUCLEOTIDE SEQUENCE [LARGE SCALE GENOMIC DNA]</scope>
    <source>
        <strain evidence="1">V5/3M</strain>
        <plasmid evidence="1">unnamed1</plasmid>
    </source>
</reference>
<dbReference type="AlphaFoldDB" id="A0A1B2ESQ2"/>
<dbReference type="RefSeq" id="WP_099513952.1">
    <property type="nucleotide sequence ID" value="NZ_CP016617.1"/>
</dbReference>
<keyword evidence="1" id="KW-0614">Plasmid</keyword>
<geneLocation type="plasmid" evidence="1">
    <name>unnamed1</name>
</geneLocation>
<organism evidence="1">
    <name type="scientific">Microvirga ossetica</name>
    <dbReference type="NCBI Taxonomy" id="1882682"/>
    <lineage>
        <taxon>Bacteria</taxon>
        <taxon>Pseudomonadati</taxon>
        <taxon>Pseudomonadota</taxon>
        <taxon>Alphaproteobacteria</taxon>
        <taxon>Hyphomicrobiales</taxon>
        <taxon>Methylobacteriaceae</taxon>
        <taxon>Microvirga</taxon>
    </lineage>
</organism>
<dbReference type="KEGG" id="moc:BB934_31975"/>
<proteinExistence type="predicted"/>
<dbReference type="EMBL" id="CP016617">
    <property type="protein sequence ID" value="ANY82852.1"/>
    <property type="molecule type" value="Genomic_DNA"/>
</dbReference>
<name>A0A1B2ESQ2_9HYPH</name>
<evidence type="ECO:0000313" key="1">
    <source>
        <dbReference type="EMBL" id="ANY82852.1"/>
    </source>
</evidence>
<dbReference type="OrthoDB" id="9807246at2"/>